<sequence>MKNVVPGKMMIKVESFDGMVFELDQKAAEQSLFIKDAIQYCVDPANAIKISNINGKILSMVVNFCRKHAEPVDSIELRSWDNEFIKDDNTDDLYDLIIASDFLRIESLMNLCCSKVAKLIEGKTASEIRDMFGIKYDFTEEEEEAIRKENTWEF</sequence>
<name>A0ACB7V6D5_DIOAL</name>
<evidence type="ECO:0000313" key="2">
    <source>
        <dbReference type="Proteomes" id="UP000827976"/>
    </source>
</evidence>
<keyword evidence="1" id="KW-0418">Kinase</keyword>
<accession>A0ACB7V6D5</accession>
<dbReference type="Proteomes" id="UP000827976">
    <property type="component" value="Chromosome 11"/>
</dbReference>
<organism evidence="1 2">
    <name type="scientific">Dioscorea alata</name>
    <name type="common">Purple yam</name>
    <dbReference type="NCBI Taxonomy" id="55571"/>
    <lineage>
        <taxon>Eukaryota</taxon>
        <taxon>Viridiplantae</taxon>
        <taxon>Streptophyta</taxon>
        <taxon>Embryophyta</taxon>
        <taxon>Tracheophyta</taxon>
        <taxon>Spermatophyta</taxon>
        <taxon>Magnoliopsida</taxon>
        <taxon>Liliopsida</taxon>
        <taxon>Dioscoreales</taxon>
        <taxon>Dioscoreaceae</taxon>
        <taxon>Dioscorea</taxon>
    </lineage>
</organism>
<evidence type="ECO:0000313" key="1">
    <source>
        <dbReference type="EMBL" id="KAH7668961.1"/>
    </source>
</evidence>
<reference evidence="2" key="1">
    <citation type="journal article" date="2022" name="Nat. Commun.">
        <title>Chromosome evolution and the genetic basis of agronomically important traits in greater yam.</title>
        <authorList>
            <person name="Bredeson J.V."/>
            <person name="Lyons J.B."/>
            <person name="Oniyinde I.O."/>
            <person name="Okereke N.R."/>
            <person name="Kolade O."/>
            <person name="Nnabue I."/>
            <person name="Nwadili C.O."/>
            <person name="Hribova E."/>
            <person name="Parker M."/>
            <person name="Nwogha J."/>
            <person name="Shu S."/>
            <person name="Carlson J."/>
            <person name="Kariba R."/>
            <person name="Muthemba S."/>
            <person name="Knop K."/>
            <person name="Barton G.J."/>
            <person name="Sherwood A.V."/>
            <person name="Lopez-Montes A."/>
            <person name="Asiedu R."/>
            <person name="Jamnadass R."/>
            <person name="Muchugi A."/>
            <person name="Goodstein D."/>
            <person name="Egesi C.N."/>
            <person name="Featherston J."/>
            <person name="Asfaw A."/>
            <person name="Simpson G.G."/>
            <person name="Dolezel J."/>
            <person name="Hendre P.S."/>
            <person name="Van Deynze A."/>
            <person name="Kumar P.L."/>
            <person name="Obidiegwu J.E."/>
            <person name="Bhattacharjee R."/>
            <person name="Rokhsar D.S."/>
        </authorList>
    </citation>
    <scope>NUCLEOTIDE SEQUENCE [LARGE SCALE GENOMIC DNA]</scope>
    <source>
        <strain evidence="2">cv. TDa95/00328</strain>
    </source>
</reference>
<protein>
    <submittedName>
        <fullName evidence="1">S-phase kinase-associated protein 1</fullName>
    </submittedName>
</protein>
<keyword evidence="1" id="KW-0808">Transferase</keyword>
<dbReference type="EMBL" id="CM037021">
    <property type="protein sequence ID" value="KAH7668961.1"/>
    <property type="molecule type" value="Genomic_DNA"/>
</dbReference>
<comment type="caution">
    <text evidence="1">The sequence shown here is derived from an EMBL/GenBank/DDBJ whole genome shotgun (WGS) entry which is preliminary data.</text>
</comment>
<keyword evidence="2" id="KW-1185">Reference proteome</keyword>
<proteinExistence type="predicted"/>
<gene>
    <name evidence="1" type="ORF">IHE45_11G045100</name>
</gene>